<keyword evidence="1" id="KW-0472">Membrane</keyword>
<feature type="transmembrane region" description="Helical" evidence="1">
    <location>
        <begin position="292"/>
        <end position="309"/>
    </location>
</feature>
<accession>A0A0N7GXM4</accession>
<dbReference type="KEGG" id="aei:AOY20_05970"/>
<reference evidence="2 3" key="1">
    <citation type="journal article" date="2015" name="Int. J. Syst. Evol. Microbiol.">
        <title>Acinetobacter equi sp. nov. isolated from horse faeces.</title>
        <authorList>
            <person name="Poppel M.T."/>
            <person name="Skiebe E."/>
            <person name="Laue M."/>
            <person name="Bergmann H."/>
            <person name="Ebersberger I."/>
            <person name="Garn T."/>
            <person name="Fruth A."/>
            <person name="Baumgardt S."/>
            <person name="Busse H.J."/>
            <person name="Wilharm G."/>
        </authorList>
    </citation>
    <scope>NUCLEOTIDE SEQUENCE [LARGE SCALE GENOMIC DNA]</scope>
    <source>
        <strain evidence="2 3">114</strain>
    </source>
</reference>
<feature type="transmembrane region" description="Helical" evidence="1">
    <location>
        <begin position="12"/>
        <end position="32"/>
    </location>
</feature>
<feature type="transmembrane region" description="Helical" evidence="1">
    <location>
        <begin position="315"/>
        <end position="331"/>
    </location>
</feature>
<dbReference type="OrthoDB" id="6666260at2"/>
<keyword evidence="1" id="KW-1133">Transmembrane helix</keyword>
<dbReference type="EMBL" id="CP012808">
    <property type="protein sequence ID" value="ALH95123.1"/>
    <property type="molecule type" value="Genomic_DNA"/>
</dbReference>
<dbReference type="STRING" id="1324350.AOY20_05970"/>
<feature type="transmembrane region" description="Helical" evidence="1">
    <location>
        <begin position="111"/>
        <end position="129"/>
    </location>
</feature>
<dbReference type="RefSeq" id="WP_054581017.1">
    <property type="nucleotide sequence ID" value="NZ_CP012808.1"/>
</dbReference>
<name>A0A0N7GXM4_9GAMM</name>
<feature type="transmembrane region" description="Helical" evidence="1">
    <location>
        <begin position="196"/>
        <end position="219"/>
    </location>
</feature>
<organism evidence="2 3">
    <name type="scientific">Acinetobacter equi</name>
    <dbReference type="NCBI Taxonomy" id="1324350"/>
    <lineage>
        <taxon>Bacteria</taxon>
        <taxon>Pseudomonadati</taxon>
        <taxon>Pseudomonadota</taxon>
        <taxon>Gammaproteobacteria</taxon>
        <taxon>Moraxellales</taxon>
        <taxon>Moraxellaceae</taxon>
        <taxon>Acinetobacter</taxon>
    </lineage>
</organism>
<evidence type="ECO:0008006" key="4">
    <source>
        <dbReference type="Google" id="ProtNLM"/>
    </source>
</evidence>
<gene>
    <name evidence="2" type="ORF">AOY20_05970</name>
</gene>
<keyword evidence="3" id="KW-1185">Reference proteome</keyword>
<feature type="transmembrane region" description="Helical" evidence="1">
    <location>
        <begin position="352"/>
        <end position="371"/>
    </location>
</feature>
<sequence length="399" mass="47124">MLQLFKNEKIQLYLFTPFLILTIVLFIHSRVYSLDFSLTLDPYMYSTWLFSYEYGFMQRGFIGEIFNQLNLNKNYNSIRSISFSIVLILYYLLYILILNILKKTNLSKKNIILYISCFFFCSFTLSEFILEAGRFDQIFQILTLLFLFILIKIKSYIISSLYILLIIPLITITHEAGIIIFLPLILSIYYLEYKKIIPIIVFLALSIISITLISHFGKINTLHLEKLISTYEEYRGYNEFAFRTTSLSLYENLLMNWHSLIERKTFIPIILSLIIIYPVIRLITISISKTSYLYYFIFTMSPLALSLIAYDYFRWISLFLFNFFILFTYLINKKLISNSQLRDNLIKYRKNIIIYCTLSLFLGPLGVINLYPHIHKVNSGGLSSKNLPIDTQKKLNFLN</sequence>
<keyword evidence="1" id="KW-0812">Transmembrane</keyword>
<feature type="transmembrane region" description="Helical" evidence="1">
    <location>
        <begin position="266"/>
        <end position="285"/>
    </location>
</feature>
<protein>
    <recommendedName>
        <fullName evidence="4">Wzy</fullName>
    </recommendedName>
</protein>
<evidence type="ECO:0000256" key="1">
    <source>
        <dbReference type="SAM" id="Phobius"/>
    </source>
</evidence>
<evidence type="ECO:0000313" key="3">
    <source>
        <dbReference type="Proteomes" id="UP000064939"/>
    </source>
</evidence>
<feature type="transmembrane region" description="Helical" evidence="1">
    <location>
        <begin position="81"/>
        <end position="99"/>
    </location>
</feature>
<dbReference type="Proteomes" id="UP000064939">
    <property type="component" value="Chromosome"/>
</dbReference>
<proteinExistence type="predicted"/>
<feature type="transmembrane region" description="Helical" evidence="1">
    <location>
        <begin position="163"/>
        <end position="190"/>
    </location>
</feature>
<evidence type="ECO:0000313" key="2">
    <source>
        <dbReference type="EMBL" id="ALH95123.1"/>
    </source>
</evidence>
<dbReference type="AlphaFoldDB" id="A0A0N7GXM4"/>